<dbReference type="Ensembl" id="ENSEBUT00000013039.1">
    <property type="protein sequence ID" value="ENSEBUP00000012463.1"/>
    <property type="gene ID" value="ENSEBUG00000007913.1"/>
</dbReference>
<name>A0A8C4QAJ4_EPTBU</name>
<sequence length="168" mass="17869">MVSSDSVVRAVAWRMCAATVAAFMALAAYVQKNDPDAALWMAAYVCPSLLSLMVAIFPSSTGHHAWRSLAGFHSSVCLLGAALIGIHMYMAGHPIALLQEEEGRELGGLLLVVLWLALCQSSHDHPGGGVVHLVLAGIFAVLPILAWCYVHYNKSIQAGAPAHCKHSL</sequence>
<reference evidence="2" key="1">
    <citation type="submission" date="2025-08" db="UniProtKB">
        <authorList>
            <consortium name="Ensembl"/>
        </authorList>
    </citation>
    <scope>IDENTIFICATION</scope>
</reference>
<dbReference type="InterPro" id="IPR029377">
    <property type="entry name" value="TMEM220"/>
</dbReference>
<accession>A0A8C4QAJ4</accession>
<dbReference type="Proteomes" id="UP000694388">
    <property type="component" value="Unplaced"/>
</dbReference>
<reference evidence="2" key="2">
    <citation type="submission" date="2025-09" db="UniProtKB">
        <authorList>
            <consortium name="Ensembl"/>
        </authorList>
    </citation>
    <scope>IDENTIFICATION</scope>
</reference>
<feature type="transmembrane region" description="Helical" evidence="1">
    <location>
        <begin position="12"/>
        <end position="30"/>
    </location>
</feature>
<keyword evidence="1" id="KW-1133">Transmembrane helix</keyword>
<feature type="transmembrane region" description="Helical" evidence="1">
    <location>
        <begin position="37"/>
        <end position="57"/>
    </location>
</feature>
<dbReference type="PANTHER" id="PTHR34262:SF1">
    <property type="entry name" value="TRANSMEMBRANE PROTEIN 220"/>
    <property type="match status" value="1"/>
</dbReference>
<dbReference type="AlphaFoldDB" id="A0A8C4QAJ4"/>
<organism evidence="2 3">
    <name type="scientific">Eptatretus burgeri</name>
    <name type="common">Inshore hagfish</name>
    <dbReference type="NCBI Taxonomy" id="7764"/>
    <lineage>
        <taxon>Eukaryota</taxon>
        <taxon>Metazoa</taxon>
        <taxon>Chordata</taxon>
        <taxon>Craniata</taxon>
        <taxon>Vertebrata</taxon>
        <taxon>Cyclostomata</taxon>
        <taxon>Myxini</taxon>
        <taxon>Myxiniformes</taxon>
        <taxon>Myxinidae</taxon>
        <taxon>Eptatretinae</taxon>
        <taxon>Eptatretus</taxon>
    </lineage>
</organism>
<dbReference type="OMA" id="WAPALWR"/>
<evidence type="ECO:0000313" key="2">
    <source>
        <dbReference type="Ensembl" id="ENSEBUP00000012463.1"/>
    </source>
</evidence>
<keyword evidence="3" id="KW-1185">Reference proteome</keyword>
<dbReference type="Pfam" id="PF15071">
    <property type="entry name" value="TMEM220"/>
    <property type="match status" value="1"/>
</dbReference>
<protein>
    <submittedName>
        <fullName evidence="2">Transmembrane protein 220</fullName>
    </submittedName>
</protein>
<keyword evidence="1" id="KW-0472">Membrane</keyword>
<keyword evidence="1" id="KW-0812">Transmembrane</keyword>
<evidence type="ECO:0000313" key="3">
    <source>
        <dbReference type="Proteomes" id="UP000694388"/>
    </source>
</evidence>
<dbReference type="PANTHER" id="PTHR34262">
    <property type="entry name" value="TRANSMEMBRANE PROTEIN 220"/>
    <property type="match status" value="1"/>
</dbReference>
<feature type="transmembrane region" description="Helical" evidence="1">
    <location>
        <begin position="129"/>
        <end position="150"/>
    </location>
</feature>
<feature type="transmembrane region" description="Helical" evidence="1">
    <location>
        <begin position="69"/>
        <end position="91"/>
    </location>
</feature>
<proteinExistence type="predicted"/>
<evidence type="ECO:0000256" key="1">
    <source>
        <dbReference type="SAM" id="Phobius"/>
    </source>
</evidence>
<dbReference type="GeneTree" id="ENSGT00390000009386"/>